<proteinExistence type="inferred from homology"/>
<evidence type="ECO:0000256" key="3">
    <source>
        <dbReference type="ARBA" id="ARBA00023002"/>
    </source>
</evidence>
<sequence length="470" mass="51886">MASTDQRVDVVVVGAGLSGLRAAVELETAGLRYVVLEALDRVGGRTLTVPSYPARDNSFIELGAAWINDSNQSEMYSLAKEFGFKLIQQRAEGDSLYQTKSGNVSTIPYDHPCPLTEDQALEFQKFLEKFSEYVERSDLDQPYIGPDAKELDSMTAHDFANKNLGGGISTTLSTMLTRALLGVESHEVSALFLVDFVKSGTGLINIMGDLEHNGQYLRNSHGNGSFAVGLARKLKRDSLKLSSPVQSIVQTEDDCVTTTHSGVAYRSKKVIVSVPSNLYHRIQFTPNLPPSKLALSKSSMGFYSKTVFVFATSWWRDANLSGSFSSEDGPITFTRDTCVPDLGQFSITCFHVGEPGRRLAQLSSQDRRKVVWSQFRAAFQTVVQSVPQPINVVEKHWMEEPWVQGNPIPVMKPGLMTSKDGKRLWEPFHHVYFVGAETSRVWKGYMEGAVRSGARGAKDIIAQLAVLSQL</sequence>
<keyword evidence="3 5" id="KW-0560">Oxidoreductase</keyword>
<organism evidence="7 8">
    <name type="scientific">Aspergillus pseudoustus</name>
    <dbReference type="NCBI Taxonomy" id="1810923"/>
    <lineage>
        <taxon>Eukaryota</taxon>
        <taxon>Fungi</taxon>
        <taxon>Dikarya</taxon>
        <taxon>Ascomycota</taxon>
        <taxon>Pezizomycotina</taxon>
        <taxon>Eurotiomycetes</taxon>
        <taxon>Eurotiomycetidae</taxon>
        <taxon>Eurotiales</taxon>
        <taxon>Aspergillaceae</taxon>
        <taxon>Aspergillus</taxon>
        <taxon>Aspergillus subgen. Nidulantes</taxon>
    </lineage>
</organism>
<feature type="domain" description="Amine oxidase" evidence="6">
    <location>
        <begin position="17"/>
        <end position="461"/>
    </location>
</feature>
<evidence type="ECO:0000256" key="4">
    <source>
        <dbReference type="ARBA" id="ARBA00048448"/>
    </source>
</evidence>
<dbReference type="PRINTS" id="PR00757">
    <property type="entry name" value="AMINEOXDASEF"/>
</dbReference>
<protein>
    <recommendedName>
        <fullName evidence="5">Amine oxidase</fullName>
        <ecNumber evidence="5">1.4.3.-</ecNumber>
    </recommendedName>
</protein>
<dbReference type="PANTHER" id="PTHR43563:SF14">
    <property type="entry name" value="AMINE OXIDASE"/>
    <property type="match status" value="1"/>
</dbReference>
<keyword evidence="5" id="KW-0285">Flavoprotein</keyword>
<comment type="cofactor">
    <cofactor evidence="1 5">
        <name>FAD</name>
        <dbReference type="ChEBI" id="CHEBI:57692"/>
    </cofactor>
</comment>
<evidence type="ECO:0000313" key="7">
    <source>
        <dbReference type="EMBL" id="KAL2839271.1"/>
    </source>
</evidence>
<dbReference type="SUPFAM" id="SSF51905">
    <property type="entry name" value="FAD/NAD(P)-binding domain"/>
    <property type="match status" value="1"/>
</dbReference>
<dbReference type="EMBL" id="JBFXLU010000135">
    <property type="protein sequence ID" value="KAL2839271.1"/>
    <property type="molecule type" value="Genomic_DNA"/>
</dbReference>
<dbReference type="Gene3D" id="3.90.660.10">
    <property type="match status" value="1"/>
</dbReference>
<keyword evidence="8" id="KW-1185">Reference proteome</keyword>
<dbReference type="PANTHER" id="PTHR43563">
    <property type="entry name" value="AMINE OXIDASE"/>
    <property type="match status" value="1"/>
</dbReference>
<comment type="catalytic activity">
    <reaction evidence="4">
        <text>a secondary aliphatic amine + O2 + H2O = a primary amine + an aldehyde + H2O2</text>
        <dbReference type="Rhea" id="RHEA:26414"/>
        <dbReference type="ChEBI" id="CHEBI:15377"/>
        <dbReference type="ChEBI" id="CHEBI:15379"/>
        <dbReference type="ChEBI" id="CHEBI:16240"/>
        <dbReference type="ChEBI" id="CHEBI:17478"/>
        <dbReference type="ChEBI" id="CHEBI:58855"/>
        <dbReference type="ChEBI" id="CHEBI:65296"/>
        <dbReference type="EC" id="1.4.3.4"/>
    </reaction>
</comment>
<dbReference type="InterPro" id="IPR050703">
    <property type="entry name" value="Flavin_MAO"/>
</dbReference>
<evidence type="ECO:0000313" key="8">
    <source>
        <dbReference type="Proteomes" id="UP001610446"/>
    </source>
</evidence>
<dbReference type="InterPro" id="IPR002937">
    <property type="entry name" value="Amino_oxidase"/>
</dbReference>
<accession>A0ABR4JGV5</accession>
<dbReference type="Pfam" id="PF01593">
    <property type="entry name" value="Amino_oxidase"/>
    <property type="match status" value="1"/>
</dbReference>
<dbReference type="InterPro" id="IPR036188">
    <property type="entry name" value="FAD/NAD-bd_sf"/>
</dbReference>
<dbReference type="Proteomes" id="UP001610446">
    <property type="component" value="Unassembled WGS sequence"/>
</dbReference>
<dbReference type="Gene3D" id="1.10.405.10">
    <property type="entry name" value="Guanine Nucleotide Dissociation Inhibitor, domain 1"/>
    <property type="match status" value="1"/>
</dbReference>
<dbReference type="EC" id="1.4.3.-" evidence="5"/>
<comment type="similarity">
    <text evidence="2 5">Belongs to the flavin monoamine oxidase family.</text>
</comment>
<reference evidence="7 8" key="1">
    <citation type="submission" date="2024-07" db="EMBL/GenBank/DDBJ databases">
        <title>Section-level genome sequencing and comparative genomics of Aspergillus sections Usti and Cavernicolus.</title>
        <authorList>
            <consortium name="Lawrence Berkeley National Laboratory"/>
            <person name="Nybo J.L."/>
            <person name="Vesth T.C."/>
            <person name="Theobald S."/>
            <person name="Frisvad J.C."/>
            <person name="Larsen T.O."/>
            <person name="Kjaerboelling I."/>
            <person name="Rothschild-Mancinelli K."/>
            <person name="Lyhne E.K."/>
            <person name="Kogle M.E."/>
            <person name="Barry K."/>
            <person name="Clum A."/>
            <person name="Na H."/>
            <person name="Ledsgaard L."/>
            <person name="Lin J."/>
            <person name="Lipzen A."/>
            <person name="Kuo A."/>
            <person name="Riley R."/>
            <person name="Mondo S."/>
            <person name="Labutti K."/>
            <person name="Haridas S."/>
            <person name="Pangalinan J."/>
            <person name="Salamov A.A."/>
            <person name="Simmons B.A."/>
            <person name="Magnuson J.K."/>
            <person name="Chen J."/>
            <person name="Drula E."/>
            <person name="Henrissat B."/>
            <person name="Wiebenga A."/>
            <person name="Lubbers R.J."/>
            <person name="Gomes A.C."/>
            <person name="Makela M.R."/>
            <person name="Stajich J."/>
            <person name="Grigoriev I.V."/>
            <person name="Mortensen U.H."/>
            <person name="De Vries R.P."/>
            <person name="Baker S.E."/>
            <person name="Andersen M.R."/>
        </authorList>
    </citation>
    <scope>NUCLEOTIDE SEQUENCE [LARGE SCALE GENOMIC DNA]</scope>
    <source>
        <strain evidence="7 8">CBS 123904</strain>
    </source>
</reference>
<evidence type="ECO:0000256" key="1">
    <source>
        <dbReference type="ARBA" id="ARBA00001974"/>
    </source>
</evidence>
<name>A0ABR4JGV5_9EURO</name>
<comment type="caution">
    <text evidence="7">The sequence shown here is derived from an EMBL/GenBank/DDBJ whole genome shotgun (WGS) entry which is preliminary data.</text>
</comment>
<keyword evidence="5" id="KW-0274">FAD</keyword>
<evidence type="ECO:0000256" key="5">
    <source>
        <dbReference type="RuleBase" id="RU362067"/>
    </source>
</evidence>
<evidence type="ECO:0000256" key="2">
    <source>
        <dbReference type="ARBA" id="ARBA00005995"/>
    </source>
</evidence>
<gene>
    <name evidence="7" type="ORF">BJY01DRAFT_257786</name>
</gene>
<dbReference type="InterPro" id="IPR001613">
    <property type="entry name" value="Flavin_amine_oxidase"/>
</dbReference>
<dbReference type="Gene3D" id="3.50.50.60">
    <property type="entry name" value="FAD/NAD(P)-binding domain"/>
    <property type="match status" value="1"/>
</dbReference>
<evidence type="ECO:0000259" key="6">
    <source>
        <dbReference type="Pfam" id="PF01593"/>
    </source>
</evidence>
<dbReference type="SUPFAM" id="SSF54373">
    <property type="entry name" value="FAD-linked reductases, C-terminal domain"/>
    <property type="match status" value="1"/>
</dbReference>